<dbReference type="Pfam" id="PF09990">
    <property type="entry name" value="DUF2231"/>
    <property type="match status" value="1"/>
</dbReference>
<evidence type="ECO:0000313" key="3">
    <source>
        <dbReference type="EMBL" id="CDX22226.1"/>
    </source>
</evidence>
<accession>A0A090DYR7</accession>
<evidence type="ECO:0000313" key="4">
    <source>
        <dbReference type="Proteomes" id="UP000045285"/>
    </source>
</evidence>
<dbReference type="InterPro" id="IPR019251">
    <property type="entry name" value="DUF2231_TM"/>
</dbReference>
<evidence type="ECO:0000256" key="1">
    <source>
        <dbReference type="SAM" id="Phobius"/>
    </source>
</evidence>
<protein>
    <recommendedName>
        <fullName evidence="2">DUF2231 domain-containing protein</fullName>
    </recommendedName>
</protein>
<feature type="transmembrane region" description="Helical" evidence="1">
    <location>
        <begin position="56"/>
        <end position="77"/>
    </location>
</feature>
<keyword evidence="1" id="KW-0812">Transmembrane</keyword>
<feature type="domain" description="DUF2231" evidence="2">
    <location>
        <begin position="18"/>
        <end position="152"/>
    </location>
</feature>
<organism evidence="3 4">
    <name type="scientific">Mesorhizobium plurifarium</name>
    <dbReference type="NCBI Taxonomy" id="69974"/>
    <lineage>
        <taxon>Bacteria</taxon>
        <taxon>Pseudomonadati</taxon>
        <taxon>Pseudomonadota</taxon>
        <taxon>Alphaproteobacteria</taxon>
        <taxon>Hyphomicrobiales</taxon>
        <taxon>Phyllobacteriaceae</taxon>
        <taxon>Mesorhizobium</taxon>
    </lineage>
</organism>
<dbReference type="AlphaFoldDB" id="A0A090DYR7"/>
<name>A0A090DYR7_MESPL</name>
<feature type="transmembrane region" description="Helical" evidence="1">
    <location>
        <begin position="89"/>
        <end position="108"/>
    </location>
</feature>
<gene>
    <name evidence="3" type="ORF">MPL3356_390208</name>
</gene>
<dbReference type="PIRSF" id="PIRSF029509">
    <property type="entry name" value="UCP029509"/>
    <property type="match status" value="1"/>
</dbReference>
<dbReference type="InterPro" id="IPR016923">
    <property type="entry name" value="UCP029509"/>
</dbReference>
<feature type="transmembrane region" description="Helical" evidence="1">
    <location>
        <begin position="114"/>
        <end position="138"/>
    </location>
</feature>
<evidence type="ECO:0000259" key="2">
    <source>
        <dbReference type="Pfam" id="PF09990"/>
    </source>
</evidence>
<dbReference type="STRING" id="69974.MPLDJ20_320060"/>
<keyword evidence="4" id="KW-1185">Reference proteome</keyword>
<dbReference type="Proteomes" id="UP000045285">
    <property type="component" value="Unassembled WGS sequence"/>
</dbReference>
<reference evidence="4" key="1">
    <citation type="submission" date="2014-08" db="EMBL/GenBank/DDBJ databases">
        <authorList>
            <person name="Moulin L."/>
        </authorList>
    </citation>
    <scope>NUCLEOTIDE SEQUENCE [LARGE SCALE GENOMIC DNA]</scope>
</reference>
<dbReference type="EMBL" id="CCMZ01000033">
    <property type="protein sequence ID" value="CDX22226.1"/>
    <property type="molecule type" value="Genomic_DNA"/>
</dbReference>
<sequence>MVQHTIPHNPHSTASIAGHPIHAMLIPFPIAFFVATFVCDLIFWRTGNPIWVSASLWLLGAGLIMAALAALAGLTDVLGDAQIRSLSDVWLHAGGNVIVVLIELYNWYSRYAHAEAAVVPVGLVLSLIVVLILLFTGWKGWGMVYRHHVGVADATDETR</sequence>
<keyword evidence="1" id="KW-0472">Membrane</keyword>
<proteinExistence type="predicted"/>
<feature type="transmembrane region" description="Helical" evidence="1">
    <location>
        <begin position="21"/>
        <end position="44"/>
    </location>
</feature>
<keyword evidence="1" id="KW-1133">Transmembrane helix</keyword>